<dbReference type="SMART" id="SM00471">
    <property type="entry name" value="HDc"/>
    <property type="match status" value="1"/>
</dbReference>
<accession>A0A1M2UWY2</accession>
<protein>
    <recommendedName>
        <fullName evidence="1">HD domain-containing protein</fullName>
    </recommendedName>
</protein>
<dbReference type="RefSeq" id="WP_072676813.1">
    <property type="nucleotide sequence ID" value="NZ_MPKY01000001.1"/>
</dbReference>
<dbReference type="OrthoDB" id="9803619at2"/>
<dbReference type="Gene3D" id="1.10.3210.10">
    <property type="entry name" value="Hypothetical protein af1432"/>
    <property type="match status" value="1"/>
</dbReference>
<keyword evidence="3" id="KW-1185">Reference proteome</keyword>
<dbReference type="EMBL" id="MPKY01000001">
    <property type="protein sequence ID" value="OJS99844.1"/>
    <property type="molecule type" value="Genomic_DNA"/>
</dbReference>
<dbReference type="InterPro" id="IPR006674">
    <property type="entry name" value="HD_domain"/>
</dbReference>
<dbReference type="CDD" id="cd00077">
    <property type="entry name" value="HDc"/>
    <property type="match status" value="1"/>
</dbReference>
<dbReference type="AlphaFoldDB" id="A0A1M2UWY2"/>
<dbReference type="InterPro" id="IPR050135">
    <property type="entry name" value="dGTPase-like"/>
</dbReference>
<reference evidence="2" key="1">
    <citation type="submission" date="2016-11" db="EMBL/GenBank/DDBJ databases">
        <title>Draft Genome Sequence of Marinobacter hydrocarbonoclasticus strain STW2, a polyaromatic aromatic hydrocarbon degrading and denitrifying bacterium from rhizosphere of Seagrass Enhalus acodoides.</title>
        <authorList>
            <person name="Ling J."/>
            <person name="Dong J."/>
        </authorList>
    </citation>
    <scope>NUCLEOTIDE SEQUENCE [LARGE SCALE GENOMIC DNA]</scope>
    <source>
        <strain evidence="2">STW2</strain>
    </source>
</reference>
<sequence length="351" mass="40053">MEQRSLLQTPTPEVQAEPEQTLDYWRSDIEQDDFYQPLLKSAAFQRLKGISFLGALDYAFGRKEEQTGSRADHSLNVAALANYVSTRRGYNPELKKHLIIAGLLHDIGHPPLSHSAEPFIKKHIGYGHHHAGEKILKGQHELGRALNQWLAKNTDLSFLISLIDQNALDIDGGDLFNSPINIDTIEGITRSHQVFSRTSKASLSQNRIEIAAASFLPEISNPWEKLDQFWKMKHRVYAGLITSKRGLVADKLSQLYFQHENCRLSEQDIFTSEKQWKKRYVTLFEGLQGINKQKLSIKWMSGAEVGYTARRYYLDESQRGFSRYQCTKMAATTLLPDFSSSNRQLQLAIIK</sequence>
<gene>
    <name evidence="2" type="ORF">BEE62_06935</name>
</gene>
<comment type="caution">
    <text evidence="2">The sequence shown here is derived from an EMBL/GenBank/DDBJ whole genome shotgun (WGS) entry which is preliminary data.</text>
</comment>
<dbReference type="GO" id="GO:0008832">
    <property type="term" value="F:dGTPase activity"/>
    <property type="evidence" value="ECO:0007669"/>
    <property type="project" value="TreeGrafter"/>
</dbReference>
<feature type="domain" description="HD" evidence="1">
    <location>
        <begin position="70"/>
        <end position="173"/>
    </location>
</feature>
<dbReference type="GO" id="GO:0006203">
    <property type="term" value="P:dGTP catabolic process"/>
    <property type="evidence" value="ECO:0007669"/>
    <property type="project" value="TreeGrafter"/>
</dbReference>
<dbReference type="Pfam" id="PF01966">
    <property type="entry name" value="HD"/>
    <property type="match status" value="1"/>
</dbReference>
<evidence type="ECO:0000259" key="1">
    <source>
        <dbReference type="PROSITE" id="PS51831"/>
    </source>
</evidence>
<evidence type="ECO:0000313" key="3">
    <source>
        <dbReference type="Proteomes" id="UP000183986"/>
    </source>
</evidence>
<proteinExistence type="predicted"/>
<dbReference type="PROSITE" id="PS51831">
    <property type="entry name" value="HD"/>
    <property type="match status" value="1"/>
</dbReference>
<dbReference type="SUPFAM" id="SSF109604">
    <property type="entry name" value="HD-domain/PDEase-like"/>
    <property type="match status" value="1"/>
</dbReference>
<dbReference type="InterPro" id="IPR003607">
    <property type="entry name" value="HD/PDEase_dom"/>
</dbReference>
<dbReference type="Proteomes" id="UP000183986">
    <property type="component" value="Unassembled WGS sequence"/>
</dbReference>
<dbReference type="PANTHER" id="PTHR11373">
    <property type="entry name" value="DEOXYNUCLEOSIDE TRIPHOSPHATE TRIPHOSPHOHYDROLASE"/>
    <property type="match status" value="1"/>
</dbReference>
<name>A0A1M2UWY2_MARNT</name>
<evidence type="ECO:0000313" key="2">
    <source>
        <dbReference type="EMBL" id="OJS99844.1"/>
    </source>
</evidence>
<dbReference type="PANTHER" id="PTHR11373:SF4">
    <property type="entry name" value="DEOXYNUCLEOSIDE TRIPHOSPHATE TRIPHOSPHOHYDROLASE SAMHD1"/>
    <property type="match status" value="1"/>
</dbReference>
<organism evidence="2 3">
    <name type="scientific">Marinobacter nauticus</name>
    <name type="common">Marinobacter hydrocarbonoclasticus</name>
    <name type="synonym">Marinobacter aquaeolei</name>
    <dbReference type="NCBI Taxonomy" id="2743"/>
    <lineage>
        <taxon>Bacteria</taxon>
        <taxon>Pseudomonadati</taxon>
        <taxon>Pseudomonadota</taxon>
        <taxon>Gammaproteobacteria</taxon>
        <taxon>Pseudomonadales</taxon>
        <taxon>Marinobacteraceae</taxon>
        <taxon>Marinobacter</taxon>
    </lineage>
</organism>